<accession>A0A2T7A0M0</accession>
<dbReference type="Proteomes" id="UP000244722">
    <property type="component" value="Unassembled WGS sequence"/>
</dbReference>
<comment type="caution">
    <text evidence="2">The sequence shown here is derived from an EMBL/GenBank/DDBJ whole genome shotgun (WGS) entry which is preliminary data.</text>
</comment>
<evidence type="ECO:0000313" key="2">
    <source>
        <dbReference type="EMBL" id="PUU81289.1"/>
    </source>
</evidence>
<keyword evidence="1" id="KW-1133">Transmembrane helix</keyword>
<feature type="transmembrane region" description="Helical" evidence="1">
    <location>
        <begin position="86"/>
        <end position="108"/>
    </location>
</feature>
<feature type="transmembrane region" description="Helical" evidence="1">
    <location>
        <begin position="167"/>
        <end position="184"/>
    </location>
</feature>
<reference evidence="2 3" key="1">
    <citation type="submission" date="2017-04" db="EMBL/GenBank/DDBJ databases">
        <title>Draft genome sequence of Tuber borchii Vittad., a whitish edible truffle.</title>
        <authorList>
            <consortium name="DOE Joint Genome Institute"/>
            <person name="Murat C."/>
            <person name="Kuo A."/>
            <person name="Barry K.W."/>
            <person name="Clum A."/>
            <person name="Dockter R.B."/>
            <person name="Fauchery L."/>
            <person name="Iotti M."/>
            <person name="Kohler A."/>
            <person name="Labutti K."/>
            <person name="Lindquist E.A."/>
            <person name="Lipzen A."/>
            <person name="Ohm R.A."/>
            <person name="Wang M."/>
            <person name="Grigoriev I.V."/>
            <person name="Zambonelli A."/>
            <person name="Martin F.M."/>
        </authorList>
    </citation>
    <scope>NUCLEOTIDE SEQUENCE [LARGE SCALE GENOMIC DNA]</scope>
    <source>
        <strain evidence="2 3">Tbo3840</strain>
    </source>
</reference>
<evidence type="ECO:0000313" key="3">
    <source>
        <dbReference type="Proteomes" id="UP000244722"/>
    </source>
</evidence>
<protein>
    <submittedName>
        <fullName evidence="2">Uncharacterized protein</fullName>
    </submittedName>
</protein>
<organism evidence="2 3">
    <name type="scientific">Tuber borchii</name>
    <name type="common">White truffle</name>
    <dbReference type="NCBI Taxonomy" id="42251"/>
    <lineage>
        <taxon>Eukaryota</taxon>
        <taxon>Fungi</taxon>
        <taxon>Dikarya</taxon>
        <taxon>Ascomycota</taxon>
        <taxon>Pezizomycotina</taxon>
        <taxon>Pezizomycetes</taxon>
        <taxon>Pezizales</taxon>
        <taxon>Tuberaceae</taxon>
        <taxon>Tuber</taxon>
    </lineage>
</organism>
<dbReference type="EMBL" id="NESQ01000047">
    <property type="protein sequence ID" value="PUU81289.1"/>
    <property type="molecule type" value="Genomic_DNA"/>
</dbReference>
<keyword evidence="1" id="KW-0472">Membrane</keyword>
<gene>
    <name evidence="2" type="ORF">B9Z19DRAFT_625672</name>
</gene>
<proteinExistence type="predicted"/>
<dbReference type="AlphaFoldDB" id="A0A2T7A0M0"/>
<feature type="transmembrane region" description="Helical" evidence="1">
    <location>
        <begin position="120"/>
        <end position="139"/>
    </location>
</feature>
<name>A0A2T7A0M0_TUBBO</name>
<keyword evidence="3" id="KW-1185">Reference proteome</keyword>
<evidence type="ECO:0000256" key="1">
    <source>
        <dbReference type="SAM" id="Phobius"/>
    </source>
</evidence>
<keyword evidence="1" id="KW-0812">Transmembrane</keyword>
<sequence>MGPGVEHEEEEEGEKAVKNTIPYALRHLLRAMTLASLLALAPCKHLDSTLPSGPSPFRPCVGSYCTRVLWRGSRTRPLLKAFQPTVAFLALALALPAVSTFTIFYSSTNGWLIPQSRSRSILISVRFTLWFITVRFFFIGRVRRTIPRSSKKETEGWKLQYDDGEEGRIIVMIIIIIIAIIQAYRKITRRTQPLSSPKFF</sequence>